<dbReference type="KEGG" id="npa:UCRNP2_7155"/>
<dbReference type="GO" id="GO:0005886">
    <property type="term" value="C:plasma membrane"/>
    <property type="evidence" value="ECO:0007669"/>
    <property type="project" value="UniProtKB-SubCell"/>
</dbReference>
<dbReference type="GO" id="GO:0000287">
    <property type="term" value="F:magnesium ion binding"/>
    <property type="evidence" value="ECO:0007669"/>
    <property type="project" value="TreeGrafter"/>
</dbReference>
<dbReference type="GO" id="GO:0015095">
    <property type="term" value="F:magnesium ion transmembrane transporter activity"/>
    <property type="evidence" value="ECO:0007669"/>
    <property type="project" value="TreeGrafter"/>
</dbReference>
<dbReference type="Pfam" id="PF01544">
    <property type="entry name" value="CorA"/>
    <property type="match status" value="1"/>
</dbReference>
<dbReference type="Proteomes" id="UP000013521">
    <property type="component" value="Unassembled WGS sequence"/>
</dbReference>
<dbReference type="eggNOG" id="ENOG502SS3N">
    <property type="taxonomic scope" value="Eukaryota"/>
</dbReference>
<dbReference type="PANTHER" id="PTHR46494">
    <property type="entry name" value="CORA FAMILY METAL ION TRANSPORTER (EUROFUNG)"/>
    <property type="match status" value="1"/>
</dbReference>
<keyword evidence="3 5" id="KW-1133">Transmembrane helix</keyword>
<gene>
    <name evidence="6" type="ORF">UCRNP2_7155</name>
</gene>
<dbReference type="PANTHER" id="PTHR46494:SF1">
    <property type="entry name" value="CORA FAMILY METAL ION TRANSPORTER (EUROFUNG)"/>
    <property type="match status" value="1"/>
</dbReference>
<keyword evidence="4 5" id="KW-0472">Membrane</keyword>
<organism evidence="6 7">
    <name type="scientific">Botryosphaeria parva (strain UCR-NP2)</name>
    <name type="common">Grapevine canker fungus</name>
    <name type="synonym">Neofusicoccum parvum</name>
    <dbReference type="NCBI Taxonomy" id="1287680"/>
    <lineage>
        <taxon>Eukaryota</taxon>
        <taxon>Fungi</taxon>
        <taxon>Dikarya</taxon>
        <taxon>Ascomycota</taxon>
        <taxon>Pezizomycotina</taxon>
        <taxon>Dothideomycetes</taxon>
        <taxon>Dothideomycetes incertae sedis</taxon>
        <taxon>Botryosphaeriales</taxon>
        <taxon>Botryosphaeriaceae</taxon>
        <taxon>Neofusicoccum</taxon>
    </lineage>
</organism>
<evidence type="ECO:0000256" key="1">
    <source>
        <dbReference type="ARBA" id="ARBA00004651"/>
    </source>
</evidence>
<dbReference type="SUPFAM" id="SSF144083">
    <property type="entry name" value="Magnesium transport protein CorA, transmembrane region"/>
    <property type="match status" value="1"/>
</dbReference>
<reference evidence="7" key="1">
    <citation type="journal article" date="2013" name="Genome Announc.">
        <title>Draft genome sequence of Neofusicoccum parvum isolate UCR-NP2, a fungal vascular pathogen associated with grapevine cankers.</title>
        <authorList>
            <person name="Blanco-Ulate B."/>
            <person name="Rolshausen P."/>
            <person name="Cantu D."/>
        </authorList>
    </citation>
    <scope>NUCLEOTIDE SEQUENCE [LARGE SCALE GENOMIC DNA]</scope>
    <source>
        <strain evidence="7">UCR-NP2</strain>
    </source>
</reference>
<dbReference type="STRING" id="1287680.R1GD00"/>
<proteinExistence type="predicted"/>
<keyword evidence="2 5" id="KW-0812">Transmembrane</keyword>
<protein>
    <submittedName>
        <fullName evidence="6">Putative mg2+ transporter zinc transport protein</fullName>
    </submittedName>
</protein>
<evidence type="ECO:0000256" key="5">
    <source>
        <dbReference type="SAM" id="Phobius"/>
    </source>
</evidence>
<evidence type="ECO:0000313" key="6">
    <source>
        <dbReference type="EMBL" id="EOD46106.1"/>
    </source>
</evidence>
<dbReference type="AlphaFoldDB" id="R1GD00"/>
<dbReference type="GO" id="GO:0050897">
    <property type="term" value="F:cobalt ion binding"/>
    <property type="evidence" value="ECO:0007669"/>
    <property type="project" value="TreeGrafter"/>
</dbReference>
<accession>R1GD00</accession>
<name>R1GD00_BOTPV</name>
<evidence type="ECO:0000256" key="3">
    <source>
        <dbReference type="ARBA" id="ARBA00022989"/>
    </source>
</evidence>
<comment type="subcellular location">
    <subcellularLocation>
        <location evidence="1">Cell membrane</location>
        <topology evidence="1">Multi-pass membrane protein</topology>
    </subcellularLocation>
</comment>
<dbReference type="GO" id="GO:0015087">
    <property type="term" value="F:cobalt ion transmembrane transporter activity"/>
    <property type="evidence" value="ECO:0007669"/>
    <property type="project" value="TreeGrafter"/>
</dbReference>
<feature type="transmembrane region" description="Helical" evidence="5">
    <location>
        <begin position="38"/>
        <end position="60"/>
    </location>
</feature>
<dbReference type="HOGENOM" id="CLU_2120753_0_0_1"/>
<dbReference type="InterPro" id="IPR045863">
    <property type="entry name" value="CorA_TM1_TM2"/>
</dbReference>
<evidence type="ECO:0000313" key="7">
    <source>
        <dbReference type="Proteomes" id="UP000013521"/>
    </source>
</evidence>
<dbReference type="EMBL" id="KB916495">
    <property type="protein sequence ID" value="EOD46106.1"/>
    <property type="molecule type" value="Genomic_DNA"/>
</dbReference>
<evidence type="ECO:0000256" key="2">
    <source>
        <dbReference type="ARBA" id="ARBA00022692"/>
    </source>
</evidence>
<sequence length="114" mass="13316">MSKRRTIKAIYTRSKSFTDRIQNEINLAYNLANQRDSFLMKTIAIMSLIYLPGTYLASIFGMNFFDFSMSNGLETSDMFWLYWVLTAVMTLVTVGAWVIWQEKLADQSLYLARR</sequence>
<dbReference type="OMA" id="SICICFM"/>
<dbReference type="InterPro" id="IPR002523">
    <property type="entry name" value="MgTranspt_CorA/ZnTranspt_ZntB"/>
</dbReference>
<evidence type="ECO:0000256" key="4">
    <source>
        <dbReference type="ARBA" id="ARBA00023136"/>
    </source>
</evidence>
<dbReference type="OrthoDB" id="2830640at2759"/>
<dbReference type="Gene3D" id="1.20.58.340">
    <property type="entry name" value="Magnesium transport protein CorA, transmembrane region"/>
    <property type="match status" value="1"/>
</dbReference>
<feature type="transmembrane region" description="Helical" evidence="5">
    <location>
        <begin position="80"/>
        <end position="100"/>
    </location>
</feature>